<proteinExistence type="predicted"/>
<protein>
    <submittedName>
        <fullName evidence="2">Uncharacterized protein</fullName>
    </submittedName>
</protein>
<gene>
    <name evidence="2" type="ORF">TNCT_367731</name>
</gene>
<evidence type="ECO:0000256" key="1">
    <source>
        <dbReference type="SAM" id="MobiDB-lite"/>
    </source>
</evidence>
<feature type="region of interest" description="Disordered" evidence="1">
    <location>
        <begin position="136"/>
        <end position="170"/>
    </location>
</feature>
<dbReference type="EMBL" id="BMAO01036483">
    <property type="protein sequence ID" value="GFR10959.1"/>
    <property type="molecule type" value="Genomic_DNA"/>
</dbReference>
<accession>A0A8X6LKQ2</accession>
<dbReference type="AlphaFoldDB" id="A0A8X6LKQ2"/>
<comment type="caution">
    <text evidence="2">The sequence shown here is derived from an EMBL/GenBank/DDBJ whole genome shotgun (WGS) entry which is preliminary data.</text>
</comment>
<sequence length="170" mass="19095">MPRRDCGPHRVEWHARSCFCRTTHQTFVSLYDVTLSSRSTTPGGPVRDRTHRTIHVLFEAELQNSRNTQTVGRFGVLTMGFSSHPANSSTPSSSKRVLYRRGTCATIRFTRKAQYVLPNLEGSFLPELSYPWQPNARARTTGTDPRLLKQCGQPKQSVVKVTPSSKNTSS</sequence>
<evidence type="ECO:0000313" key="2">
    <source>
        <dbReference type="EMBL" id="GFR10959.1"/>
    </source>
</evidence>
<dbReference type="Proteomes" id="UP000887116">
    <property type="component" value="Unassembled WGS sequence"/>
</dbReference>
<evidence type="ECO:0000313" key="3">
    <source>
        <dbReference type="Proteomes" id="UP000887116"/>
    </source>
</evidence>
<reference evidence="2" key="1">
    <citation type="submission" date="2020-07" db="EMBL/GenBank/DDBJ databases">
        <title>Multicomponent nature underlies the extraordinary mechanical properties of spider dragline silk.</title>
        <authorList>
            <person name="Kono N."/>
            <person name="Nakamura H."/>
            <person name="Mori M."/>
            <person name="Yoshida Y."/>
            <person name="Ohtoshi R."/>
            <person name="Malay A.D."/>
            <person name="Moran D.A.P."/>
            <person name="Tomita M."/>
            <person name="Numata K."/>
            <person name="Arakawa K."/>
        </authorList>
    </citation>
    <scope>NUCLEOTIDE SEQUENCE</scope>
</reference>
<name>A0A8X6LKQ2_TRICU</name>
<organism evidence="2 3">
    <name type="scientific">Trichonephila clavata</name>
    <name type="common">Joro spider</name>
    <name type="synonym">Nephila clavata</name>
    <dbReference type="NCBI Taxonomy" id="2740835"/>
    <lineage>
        <taxon>Eukaryota</taxon>
        <taxon>Metazoa</taxon>
        <taxon>Ecdysozoa</taxon>
        <taxon>Arthropoda</taxon>
        <taxon>Chelicerata</taxon>
        <taxon>Arachnida</taxon>
        <taxon>Araneae</taxon>
        <taxon>Araneomorphae</taxon>
        <taxon>Entelegynae</taxon>
        <taxon>Araneoidea</taxon>
        <taxon>Nephilidae</taxon>
        <taxon>Trichonephila</taxon>
    </lineage>
</organism>
<keyword evidence="3" id="KW-1185">Reference proteome</keyword>